<accession>A0AAF0YFK1</accession>
<dbReference type="AlphaFoldDB" id="A0AAF0YFK1"/>
<keyword evidence="2" id="KW-1185">Reference proteome</keyword>
<dbReference type="RefSeq" id="XP_062631936.1">
    <property type="nucleotide sequence ID" value="XM_062775952.1"/>
</dbReference>
<gene>
    <name evidence="1" type="ORF">LOC62_07G009396</name>
</gene>
<dbReference type="GeneID" id="87812558"/>
<dbReference type="EMBL" id="CP086720">
    <property type="protein sequence ID" value="WOO85910.1"/>
    <property type="molecule type" value="Genomic_DNA"/>
</dbReference>
<reference evidence="1" key="1">
    <citation type="submission" date="2023-10" db="EMBL/GenBank/DDBJ databases">
        <authorList>
            <person name="Noh H."/>
        </authorList>
    </citation>
    <scope>NUCLEOTIDE SEQUENCE</scope>
    <source>
        <strain evidence="1">DUCC4014</strain>
    </source>
</reference>
<protein>
    <submittedName>
        <fullName evidence="1">Uncharacterized protein</fullName>
    </submittedName>
</protein>
<organism evidence="1 2">
    <name type="scientific">Vanrija pseudolonga</name>
    <dbReference type="NCBI Taxonomy" id="143232"/>
    <lineage>
        <taxon>Eukaryota</taxon>
        <taxon>Fungi</taxon>
        <taxon>Dikarya</taxon>
        <taxon>Basidiomycota</taxon>
        <taxon>Agaricomycotina</taxon>
        <taxon>Tremellomycetes</taxon>
        <taxon>Trichosporonales</taxon>
        <taxon>Trichosporonaceae</taxon>
        <taxon>Vanrija</taxon>
    </lineage>
</organism>
<proteinExistence type="predicted"/>
<evidence type="ECO:0000313" key="1">
    <source>
        <dbReference type="EMBL" id="WOO85910.1"/>
    </source>
</evidence>
<sequence>MTFYRHPSYPQLAMCTACHAAAGSLRSAFESYDAAPGASCIFDTPRAKALLRAGDRGALEAFLGKRARMSCPGSEGSAPGTRYFHPPGADDVMACAACYEDFVLALPSSNWEQTAAMTEWTCDLAPRAVRAAWSQIPPAGVVALMRDRAQMPRCLGEQVPGSTYSWYTTRQHVDGFVACDACYLDLVAFSPYDAEFVPLGPHDWEQASCDMHKLADLWSWTLVDGNVPRFIHFARAALAAPECSPAGAKPDNSWVQLPGLDFAVCPACAASYVEPLGLHPFFQRASPPPGVEWSCDLCPSTPMGQTMRTALAESVSLGRWRIDTLARAVEGMPRCPHHEQATGQWFGFSELRICPACWVTFGSHTSLAGRAPLRNAQATGICSLWSPRMRALWLRACAGGLPLPVLLGIARERTQVYAETILVNGQIVQEAEKERRMAKTQAQFGLNKIAMSNISLGVSNERWSAPGVFGTHGSPIGIEDDRQYHAAQAALRQLPLKNARRALQIRQNVERWNTVE</sequence>
<name>A0AAF0YFK1_9TREE</name>
<evidence type="ECO:0000313" key="2">
    <source>
        <dbReference type="Proteomes" id="UP000827549"/>
    </source>
</evidence>
<dbReference type="Proteomes" id="UP000827549">
    <property type="component" value="Chromosome 7"/>
</dbReference>